<dbReference type="InterPro" id="IPR011989">
    <property type="entry name" value="ARM-like"/>
</dbReference>
<dbReference type="GO" id="GO:0035615">
    <property type="term" value="F:clathrin adaptor activity"/>
    <property type="evidence" value="ECO:0007669"/>
    <property type="project" value="InterPro"/>
</dbReference>
<evidence type="ECO:0000256" key="6">
    <source>
        <dbReference type="ARBA" id="ARBA00023176"/>
    </source>
</evidence>
<dbReference type="Proteomes" id="UP000054560">
    <property type="component" value="Unassembled WGS sequence"/>
</dbReference>
<dbReference type="RefSeq" id="XP_014152846.1">
    <property type="nucleotide sequence ID" value="XM_014297371.1"/>
</dbReference>
<dbReference type="STRING" id="667725.A0A0L0FQG7"/>
<dbReference type="InterPro" id="IPR002553">
    <property type="entry name" value="Clathrin/coatomer_adapt-like_N"/>
</dbReference>
<dbReference type="PIRSF" id="PIRSF037091">
    <property type="entry name" value="AP2_complex_alpha"/>
    <property type="match status" value="1"/>
</dbReference>
<dbReference type="AlphaFoldDB" id="A0A0L0FQG7"/>
<dbReference type="OrthoDB" id="413467at2759"/>
<evidence type="ECO:0000259" key="9">
    <source>
        <dbReference type="SMART" id="SM00809"/>
    </source>
</evidence>
<evidence type="ECO:0000256" key="5">
    <source>
        <dbReference type="ARBA" id="ARBA00023136"/>
    </source>
</evidence>
<dbReference type="Gene3D" id="1.25.10.10">
    <property type="entry name" value="Leucine-rich Repeat Variant"/>
    <property type="match status" value="1"/>
</dbReference>
<name>A0A0L0FQG7_9EUKA</name>
<keyword evidence="3 7" id="KW-0254">Endocytosis</keyword>
<comment type="subcellular location">
    <subcellularLocation>
        <location evidence="1">Membrane</location>
        <location evidence="1">Coated pit</location>
        <topology evidence="1">Peripheral membrane protein</topology>
        <orientation evidence="1">Cytoplasmic side</orientation>
    </subcellularLocation>
</comment>
<organism evidence="10 11">
    <name type="scientific">Sphaeroforma arctica JP610</name>
    <dbReference type="NCBI Taxonomy" id="667725"/>
    <lineage>
        <taxon>Eukaryota</taxon>
        <taxon>Ichthyosporea</taxon>
        <taxon>Ichthyophonida</taxon>
        <taxon>Sphaeroforma</taxon>
    </lineage>
</organism>
<evidence type="ECO:0000256" key="2">
    <source>
        <dbReference type="ARBA" id="ARBA00022448"/>
    </source>
</evidence>
<dbReference type="SUPFAM" id="SSF48371">
    <property type="entry name" value="ARM repeat"/>
    <property type="match status" value="1"/>
</dbReference>
<dbReference type="InterPro" id="IPR050840">
    <property type="entry name" value="Adaptor_Complx_Large_Subunit"/>
</dbReference>
<feature type="domain" description="Clathrin adaptor alpha/beta/gamma-adaptin appendage Ig-like subdomain" evidence="9">
    <location>
        <begin position="719"/>
        <end position="832"/>
    </location>
</feature>
<evidence type="ECO:0000256" key="4">
    <source>
        <dbReference type="ARBA" id="ARBA00022927"/>
    </source>
</evidence>
<dbReference type="InterPro" id="IPR009028">
    <property type="entry name" value="Coatomer/calthrin_app_sub_C"/>
</dbReference>
<dbReference type="GO" id="GO:0072583">
    <property type="term" value="P:clathrin-dependent endocytosis"/>
    <property type="evidence" value="ECO:0007669"/>
    <property type="project" value="InterPro"/>
</dbReference>
<comment type="similarity">
    <text evidence="7">Belongs to the adaptor complexes large subunit family.</text>
</comment>
<dbReference type="GO" id="GO:0006886">
    <property type="term" value="P:intracellular protein transport"/>
    <property type="evidence" value="ECO:0007669"/>
    <property type="project" value="UniProtKB-UniRule"/>
</dbReference>
<proteinExistence type="inferred from homology"/>
<dbReference type="Pfam" id="PF02296">
    <property type="entry name" value="Alpha_adaptin_C"/>
    <property type="match status" value="1"/>
</dbReference>
<evidence type="ECO:0000256" key="3">
    <source>
        <dbReference type="ARBA" id="ARBA00022583"/>
    </source>
</evidence>
<evidence type="ECO:0000313" key="11">
    <source>
        <dbReference type="Proteomes" id="UP000054560"/>
    </source>
</evidence>
<dbReference type="InterPro" id="IPR017104">
    <property type="entry name" value="AP2_complex_asu"/>
</dbReference>
<dbReference type="Gene3D" id="2.60.40.1230">
    <property type="match status" value="1"/>
</dbReference>
<keyword evidence="2 7" id="KW-0813">Transport</keyword>
<keyword evidence="5 7" id="KW-0472">Membrane</keyword>
<dbReference type="SMART" id="SM00809">
    <property type="entry name" value="Alpha_adaptinC2"/>
    <property type="match status" value="1"/>
</dbReference>
<dbReference type="eggNOG" id="KOG1077">
    <property type="taxonomic scope" value="Eukaryota"/>
</dbReference>
<dbReference type="Gene3D" id="3.30.310.10">
    <property type="entry name" value="TATA-Binding Protein"/>
    <property type="match status" value="1"/>
</dbReference>
<reference evidence="10 11" key="1">
    <citation type="submission" date="2011-02" db="EMBL/GenBank/DDBJ databases">
        <title>The Genome Sequence of Sphaeroforma arctica JP610.</title>
        <authorList>
            <consortium name="The Broad Institute Genome Sequencing Platform"/>
            <person name="Russ C."/>
            <person name="Cuomo C."/>
            <person name="Young S.K."/>
            <person name="Zeng Q."/>
            <person name="Gargeya S."/>
            <person name="Alvarado L."/>
            <person name="Berlin A."/>
            <person name="Chapman S.B."/>
            <person name="Chen Z."/>
            <person name="Freedman E."/>
            <person name="Gellesch M."/>
            <person name="Goldberg J."/>
            <person name="Griggs A."/>
            <person name="Gujja S."/>
            <person name="Heilman E."/>
            <person name="Heiman D."/>
            <person name="Howarth C."/>
            <person name="Mehta T."/>
            <person name="Neiman D."/>
            <person name="Pearson M."/>
            <person name="Roberts A."/>
            <person name="Saif S."/>
            <person name="Shea T."/>
            <person name="Shenoy N."/>
            <person name="Sisk P."/>
            <person name="Stolte C."/>
            <person name="Sykes S."/>
            <person name="White J."/>
            <person name="Yandava C."/>
            <person name="Burger G."/>
            <person name="Gray M.W."/>
            <person name="Holland P.W.H."/>
            <person name="King N."/>
            <person name="Lang F.B.F."/>
            <person name="Roger A.J."/>
            <person name="Ruiz-Trillo I."/>
            <person name="Haas B."/>
            <person name="Nusbaum C."/>
            <person name="Birren B."/>
        </authorList>
    </citation>
    <scope>NUCLEOTIDE SEQUENCE [LARGE SCALE GENOMIC DNA]</scope>
    <source>
        <strain evidence="10 11">JP610</strain>
    </source>
</reference>
<dbReference type="GO" id="GO:0030122">
    <property type="term" value="C:AP-2 adaptor complex"/>
    <property type="evidence" value="ECO:0007669"/>
    <property type="project" value="InterPro"/>
</dbReference>
<dbReference type="GeneID" id="25909146"/>
<dbReference type="InterPro" id="IPR008152">
    <property type="entry name" value="Clathrin_a/b/g-adaptin_app_Ig"/>
</dbReference>
<dbReference type="EMBL" id="KQ242392">
    <property type="protein sequence ID" value="KNC78944.1"/>
    <property type="molecule type" value="Genomic_DNA"/>
</dbReference>
<comment type="function">
    <text evidence="7">Adaptins are components of the adaptor complexes which link clathrin to receptors in coated vesicles. Clathrin-associated protein complexes are believed to interact with the cytoplasmic tails of membrane proteins, leading to their selection and concentration.</text>
</comment>
<feature type="binding site" evidence="8">
    <location>
        <begin position="75"/>
        <end position="79"/>
    </location>
    <ligand>
        <name>a 1,2-diacyl-sn-glycero-3-phospho-(1D-myo-inositol-3,4,5-trisphosphate)</name>
        <dbReference type="ChEBI" id="CHEBI:57836"/>
    </ligand>
</feature>
<dbReference type="Pfam" id="PF01602">
    <property type="entry name" value="Adaptin_N"/>
    <property type="match status" value="1"/>
</dbReference>
<evidence type="ECO:0000256" key="8">
    <source>
        <dbReference type="PIRSR" id="PIRSR037091-1"/>
    </source>
</evidence>
<keyword evidence="11" id="KW-1185">Reference proteome</keyword>
<dbReference type="InterPro" id="IPR016024">
    <property type="entry name" value="ARM-type_fold"/>
</dbReference>
<protein>
    <recommendedName>
        <fullName evidence="7">AP-2 complex subunit alpha</fullName>
    </recommendedName>
</protein>
<dbReference type="InterPro" id="IPR003164">
    <property type="entry name" value="Clathrin_a-adaptin_app_sub_C"/>
</dbReference>
<dbReference type="InterPro" id="IPR012295">
    <property type="entry name" value="TBP_dom_sf"/>
</dbReference>
<dbReference type="SUPFAM" id="SSF55711">
    <property type="entry name" value="Subdomain of clathrin and coatomer appendage domain"/>
    <property type="match status" value="1"/>
</dbReference>
<dbReference type="SUPFAM" id="SSF49348">
    <property type="entry name" value="Clathrin adaptor appendage domain"/>
    <property type="match status" value="1"/>
</dbReference>
<dbReference type="PANTHER" id="PTHR22780">
    <property type="entry name" value="ADAPTIN, ALPHA/GAMMA/EPSILON"/>
    <property type="match status" value="1"/>
</dbReference>
<keyword evidence="6 7" id="KW-0168">Coated pit</keyword>
<evidence type="ECO:0000313" key="10">
    <source>
        <dbReference type="EMBL" id="KNC78944.1"/>
    </source>
</evidence>
<evidence type="ECO:0000256" key="1">
    <source>
        <dbReference type="ARBA" id="ARBA00004277"/>
    </source>
</evidence>
<feature type="binding site" evidence="8">
    <location>
        <position position="71"/>
    </location>
    <ligand>
        <name>a 1,2-diacyl-sn-glycero-3-phospho-(1D-myo-inositol-3,4,5-trisphosphate)</name>
        <dbReference type="ChEBI" id="CHEBI:57836"/>
    </ligand>
</feature>
<evidence type="ECO:0000256" key="7">
    <source>
        <dbReference type="PIRNR" id="PIRNR037091"/>
    </source>
</evidence>
<keyword evidence="4 7" id="KW-0653">Protein transport</keyword>
<accession>A0A0L0FQG7</accession>
<sequence length="951" mass="106166">MENFTSKLENKLTGGVPGGMKGLKNFIYDIRECKSKEGEKARVNKELANIRKNFKGEGKSILKTDKQLDGYQKKKYVSKLVYIYLLGYPVDFGYIEAVSLISSSKYSEKHVGYLFVSVVLNEEHELIRLLVQSMKKDLIDYNETNVCLALNCIANVGGPEVAESLGDDVYRLLTASDSNAFVKKKAALALLRLYRKYPQVLDVKQWSGQIIALLNERDLGVLTSSLTLVHALAADEYDTYEPCVAVAIHRLKNIIMEREDLNGYVYYKVPAPWIQVKILRLIQTYPPPTDAAVKEELRFCLDRILAKNDLVKIVQTNNCRQSVLFEAMNTVIHLQTEAKLTEMAVDILGRYMTVRETNTRYMALDIMCNLCSLEIAKKGIIKHQPNIIQALKFERDISVRRRALDLLFKMCGPENAVTIITALVGFLEHAEYIIREEMVLRIAILAETEARDYSFYVDVILNLTRVAGDYVSLEVWQRVIQIITNRQDVQEYACRVCFQALSSPPVHETMVKVGSYLLGEFGHLIANTPASSPWNQFETLKTLYLTVSPEAKAILLSTFAKYMNLFPELKPTITQLFKSDLISKNHNPELQQRAIEYLMLGTIVNEDLLQAVLEEMPPYPERDSTILAKLHAKENFVTDKTWGQSKGRNAAKSTALTVTDANDSAVTTNNNQPQSQNAPQVDLLNMDDPTVPVAPGGIVLGFDGPAPTAPSAGSEPYLKSVVMATGSILFEDSRIRIMVKDEYKTSQGRLALYYFNKTSSTFVNTRTRVHSEAPESSGLSVEAKPCPPVVAPGQQVFQVFQFQCTNIYMKPPLMTLLFEANGAPQSLVIRLPVYIAQFLNPFSMDKAQFGSRWQALGGPQLEAQVVFSPTAGLTPAMCKQQLSTLKLTVLDGVDPNNDNIVAAGVIMSTVGQVGVLVRLEPNAQTQKWRLTCRGSKPLFAGSLAVVLHSFL</sequence>
<gene>
    <name evidence="10" type="ORF">SARC_08642</name>
</gene>
<dbReference type="InterPro" id="IPR013041">
    <property type="entry name" value="Clathrin_app_Ig-like_sf"/>
</dbReference>